<dbReference type="Proteomes" id="UP000030351">
    <property type="component" value="Unassembled WGS sequence"/>
</dbReference>
<comment type="caution">
    <text evidence="2">The sequence shown here is derived from an EMBL/GenBank/DDBJ whole genome shotgun (WGS) entry which is preliminary data.</text>
</comment>
<gene>
    <name evidence="2" type="ORF">NG99_20005</name>
</gene>
<keyword evidence="3" id="KW-1185">Reference proteome</keyword>
<evidence type="ECO:0000313" key="2">
    <source>
        <dbReference type="EMBL" id="KGT89284.1"/>
    </source>
</evidence>
<dbReference type="EMBL" id="JRUQ01000056">
    <property type="protein sequence ID" value="KGT89284.1"/>
    <property type="molecule type" value="Genomic_DNA"/>
</dbReference>
<dbReference type="OrthoDB" id="6895359at2"/>
<dbReference type="RefSeq" id="WP_034896831.1">
    <property type="nucleotide sequence ID" value="NZ_JRUQ01000056.1"/>
</dbReference>
<feature type="domain" description="Zinc finger Ogr/Delta-type" evidence="1">
    <location>
        <begin position="3"/>
        <end position="49"/>
    </location>
</feature>
<dbReference type="AlphaFoldDB" id="A0A0A3YUT8"/>
<organism evidence="2 3">
    <name type="scientific">Erwinia typographi</name>
    <dbReference type="NCBI Taxonomy" id="371042"/>
    <lineage>
        <taxon>Bacteria</taxon>
        <taxon>Pseudomonadati</taxon>
        <taxon>Pseudomonadota</taxon>
        <taxon>Gammaproteobacteria</taxon>
        <taxon>Enterobacterales</taxon>
        <taxon>Erwiniaceae</taxon>
        <taxon>Erwinia</taxon>
    </lineage>
</organism>
<dbReference type="Pfam" id="PF04606">
    <property type="entry name" value="Ogr_Delta"/>
    <property type="match status" value="1"/>
</dbReference>
<reference evidence="2 3" key="1">
    <citation type="submission" date="2014-10" db="EMBL/GenBank/DDBJ databases">
        <title>Genome sequence of Erwinia typographi M043b.</title>
        <authorList>
            <person name="Chan K.-G."/>
            <person name="Tan W.-S."/>
        </authorList>
    </citation>
    <scope>NUCLEOTIDE SEQUENCE [LARGE SCALE GENOMIC DNA]</scope>
    <source>
        <strain evidence="2 3">M043b</strain>
    </source>
</reference>
<evidence type="ECO:0000313" key="3">
    <source>
        <dbReference type="Proteomes" id="UP000030351"/>
    </source>
</evidence>
<dbReference type="InterPro" id="IPR007684">
    <property type="entry name" value="Znf_Ogr/Delta"/>
</dbReference>
<protein>
    <submittedName>
        <fullName evidence="2">Transcriptional regulator</fullName>
    </submittedName>
</protein>
<dbReference type="eggNOG" id="ENOG5032UYH">
    <property type="taxonomic scope" value="Bacteria"/>
</dbReference>
<accession>A0A0A3YUT8</accession>
<evidence type="ECO:0000259" key="1">
    <source>
        <dbReference type="Pfam" id="PF04606"/>
    </source>
</evidence>
<name>A0A0A3YUT8_9GAMM</name>
<sequence length="83" mass="9492">MMHCPYCKSPAHAKSSRYMSEQVKERYHQCTNLDCSCTFKTNESITKVITSPPPPETIEEVAPMPVKERQTLGRYGSAFRITH</sequence>
<proteinExistence type="predicted"/>
<dbReference type="STRING" id="371042.NG99_20005"/>